<organism evidence="1 2">
    <name type="scientific">Cafeteria roenbergensis virus (strain BV-PW1)</name>
    <name type="common">CroV</name>
    <dbReference type="NCBI Taxonomy" id="693272"/>
    <lineage>
        <taxon>Viruses</taxon>
        <taxon>Varidnaviria</taxon>
        <taxon>Bamfordvirae</taxon>
        <taxon>Nucleocytoviricota</taxon>
        <taxon>Megaviricetes</taxon>
        <taxon>Imitervirales</taxon>
        <taxon>Mimiviridae</taxon>
        <taxon>Aliimimivirinae</taxon>
        <taxon>Rheavirus</taxon>
        <taxon>Rheavirus sinusmexicani</taxon>
    </lineage>
</organism>
<dbReference type="InterPro" id="IPR011990">
    <property type="entry name" value="TPR-like_helical_dom_sf"/>
</dbReference>
<dbReference type="Proteomes" id="UP000029781">
    <property type="component" value="Segment"/>
</dbReference>
<dbReference type="Pfam" id="PF06041">
    <property type="entry name" value="DUF924"/>
    <property type="match status" value="1"/>
</dbReference>
<dbReference type="Gene3D" id="1.20.58.320">
    <property type="entry name" value="TPR-like"/>
    <property type="match status" value="1"/>
</dbReference>
<gene>
    <name evidence="1" type="ORF">crov144</name>
</gene>
<dbReference type="EMBL" id="GU244497">
    <property type="protein sequence ID" value="ADO67177.1"/>
    <property type="molecule type" value="Genomic_DNA"/>
</dbReference>
<dbReference type="InterPro" id="IPR010323">
    <property type="entry name" value="DUF924"/>
</dbReference>
<evidence type="ECO:0000313" key="1">
    <source>
        <dbReference type="EMBL" id="ADO67177.1"/>
    </source>
</evidence>
<evidence type="ECO:0000313" key="2">
    <source>
        <dbReference type="Proteomes" id="UP000029781"/>
    </source>
</evidence>
<dbReference type="RefSeq" id="YP_003969776.1">
    <property type="nucleotide sequence ID" value="NC_014637.1"/>
</dbReference>
<dbReference type="KEGG" id="vg:9887546"/>
<sequence>MSKFIEIVDFWMKHKKDWFYVSGEFDDLCFRKYGTYFEDTELLGDSKNPDEILGKIILLDQISRNIFRGTAKAYSYDNKACMLMLNHFHISNELDGWKKIFFLMPFKHSENIHNQEYNIKLWNSIIDSTFDISLEKLYLKNLETCKKHYKIIKKFKRFPKRNYILNRNTTEKEEIYLLENPHGFI</sequence>
<name>E3T4R4_CROVB</name>
<accession>E3T4R4</accession>
<dbReference type="GeneID" id="9887546"/>
<proteinExistence type="predicted"/>
<organismHost>
    <name type="scientific">Cafeteria roenbergensis</name>
    <name type="common">Marine flagellate</name>
    <dbReference type="NCBI Taxonomy" id="33653"/>
</organismHost>
<reference evidence="1 2" key="1">
    <citation type="journal article" date="2010" name="Proc. Natl. Acad. Sci. U.S.A.">
        <title>Giant virus with a remarkable complement of genes infects marine zooplankton.</title>
        <authorList>
            <person name="Fischer M.G."/>
            <person name="Allen M.J."/>
            <person name="Wilson W.H."/>
            <person name="Suttle C.A."/>
        </authorList>
    </citation>
    <scope>NUCLEOTIDE SEQUENCE [LARGE SCALE GENOMIC DNA]</scope>
    <source>
        <strain evidence="1 2">BV-PW1</strain>
    </source>
</reference>
<evidence type="ECO:0008006" key="3">
    <source>
        <dbReference type="Google" id="ProtNLM"/>
    </source>
</evidence>
<keyword evidence="2" id="KW-1185">Reference proteome</keyword>
<dbReference type="SUPFAM" id="SSF48452">
    <property type="entry name" value="TPR-like"/>
    <property type="match status" value="1"/>
</dbReference>
<protein>
    <recommendedName>
        <fullName evidence="3">DUF924 domain-containing protein</fullName>
    </recommendedName>
</protein>
<dbReference type="Gene3D" id="1.25.40.10">
    <property type="entry name" value="Tetratricopeptide repeat domain"/>
    <property type="match status" value="1"/>
</dbReference>